<evidence type="ECO:0000313" key="1">
    <source>
        <dbReference type="EMBL" id="CAF4353846.1"/>
    </source>
</evidence>
<dbReference type="EMBL" id="CAJOBE010049897">
    <property type="protein sequence ID" value="CAF4353846.1"/>
    <property type="molecule type" value="Genomic_DNA"/>
</dbReference>
<evidence type="ECO:0000313" key="2">
    <source>
        <dbReference type="Proteomes" id="UP000663874"/>
    </source>
</evidence>
<name>A0A820LDA1_9BILA</name>
<sequence length="31" mass="3738">EQRHSTIFVKKGYHEALCTISKDFYFLFTNN</sequence>
<gene>
    <name evidence="1" type="ORF">FNK824_LOCUS42434</name>
</gene>
<organism evidence="1 2">
    <name type="scientific">Rotaria sordida</name>
    <dbReference type="NCBI Taxonomy" id="392033"/>
    <lineage>
        <taxon>Eukaryota</taxon>
        <taxon>Metazoa</taxon>
        <taxon>Spiralia</taxon>
        <taxon>Gnathifera</taxon>
        <taxon>Rotifera</taxon>
        <taxon>Eurotatoria</taxon>
        <taxon>Bdelloidea</taxon>
        <taxon>Philodinida</taxon>
        <taxon>Philodinidae</taxon>
        <taxon>Rotaria</taxon>
    </lineage>
</organism>
<comment type="caution">
    <text evidence="1">The sequence shown here is derived from an EMBL/GenBank/DDBJ whole genome shotgun (WGS) entry which is preliminary data.</text>
</comment>
<dbReference type="Proteomes" id="UP000663874">
    <property type="component" value="Unassembled WGS sequence"/>
</dbReference>
<dbReference type="AlphaFoldDB" id="A0A820LDA1"/>
<proteinExistence type="predicted"/>
<protein>
    <submittedName>
        <fullName evidence="1">Uncharacterized protein</fullName>
    </submittedName>
</protein>
<feature type="non-terminal residue" evidence="1">
    <location>
        <position position="1"/>
    </location>
</feature>
<accession>A0A820LDA1</accession>
<reference evidence="1" key="1">
    <citation type="submission" date="2021-02" db="EMBL/GenBank/DDBJ databases">
        <authorList>
            <person name="Nowell W R."/>
        </authorList>
    </citation>
    <scope>NUCLEOTIDE SEQUENCE</scope>
</reference>